<keyword evidence="7 13" id="KW-0378">Hydrolase</keyword>
<dbReference type="InterPro" id="IPR023214">
    <property type="entry name" value="HAD_sf"/>
</dbReference>
<dbReference type="SFLD" id="SFLDG01137">
    <property type="entry name" value="C1.6.1:_Phosphoserine_Phosphat"/>
    <property type="match status" value="1"/>
</dbReference>
<accession>A0ABX0CDJ5</accession>
<evidence type="ECO:0000256" key="1">
    <source>
        <dbReference type="ARBA" id="ARBA00001946"/>
    </source>
</evidence>
<dbReference type="GO" id="GO:0016787">
    <property type="term" value="F:hydrolase activity"/>
    <property type="evidence" value="ECO:0007669"/>
    <property type="project" value="UniProtKB-KW"/>
</dbReference>
<keyword evidence="8" id="KW-0460">Magnesium</keyword>
<dbReference type="SUPFAM" id="SSF56784">
    <property type="entry name" value="HAD-like"/>
    <property type="match status" value="1"/>
</dbReference>
<comment type="similarity">
    <text evidence="3">Belongs to the HAD-like hydrolase superfamily. SerB family.</text>
</comment>
<dbReference type="EC" id="3.1.3.3" evidence="4"/>
<evidence type="ECO:0000256" key="3">
    <source>
        <dbReference type="ARBA" id="ARBA00009184"/>
    </source>
</evidence>
<reference evidence="13 14" key="1">
    <citation type="submission" date="2019-10" db="EMBL/GenBank/DDBJ databases">
        <title>Bifidobacterium from non-human primates.</title>
        <authorList>
            <person name="Modesto M."/>
        </authorList>
    </citation>
    <scope>NUCLEOTIDE SEQUENCE [LARGE SCALE GENOMIC DNA]</scope>
    <source>
        <strain evidence="13 14">SMA1</strain>
    </source>
</reference>
<keyword evidence="9" id="KW-0718">Serine biosynthesis</keyword>
<dbReference type="InterPro" id="IPR004469">
    <property type="entry name" value="PSP"/>
</dbReference>
<dbReference type="InterPro" id="IPR036412">
    <property type="entry name" value="HAD-like_sf"/>
</dbReference>
<evidence type="ECO:0000313" key="13">
    <source>
        <dbReference type="EMBL" id="NEH11905.1"/>
    </source>
</evidence>
<dbReference type="PANTHER" id="PTHR43344">
    <property type="entry name" value="PHOSPHOSERINE PHOSPHATASE"/>
    <property type="match status" value="1"/>
</dbReference>
<evidence type="ECO:0000256" key="12">
    <source>
        <dbReference type="ARBA" id="ARBA00048523"/>
    </source>
</evidence>
<protein>
    <recommendedName>
        <fullName evidence="4">phosphoserine phosphatase</fullName>
        <ecNumber evidence="4">3.1.3.3</ecNumber>
    </recommendedName>
    <alternativeName>
        <fullName evidence="10">O-phosphoserine phosphohydrolase</fullName>
    </alternativeName>
</protein>
<dbReference type="NCBIfam" id="TIGR00338">
    <property type="entry name" value="serB"/>
    <property type="match status" value="1"/>
</dbReference>
<dbReference type="SFLD" id="SFLDG01136">
    <property type="entry name" value="C1.6:_Phosphoserine_Phosphatas"/>
    <property type="match status" value="1"/>
</dbReference>
<comment type="caution">
    <text evidence="13">The sequence shown here is derived from an EMBL/GenBank/DDBJ whole genome shotgun (WGS) entry which is preliminary data.</text>
</comment>
<comment type="pathway">
    <text evidence="2">Amino-acid biosynthesis; L-serine biosynthesis; L-serine from 3-phospho-D-glycerate: step 3/3.</text>
</comment>
<comment type="cofactor">
    <cofactor evidence="1">
        <name>Mg(2+)</name>
        <dbReference type="ChEBI" id="CHEBI:18420"/>
    </cofactor>
</comment>
<keyword evidence="6" id="KW-0479">Metal-binding</keyword>
<dbReference type="InterPro" id="IPR050582">
    <property type="entry name" value="HAD-like_SerB"/>
</dbReference>
<dbReference type="PANTHER" id="PTHR43344:SF2">
    <property type="entry name" value="PHOSPHOSERINE PHOSPHATASE"/>
    <property type="match status" value="1"/>
</dbReference>
<keyword evidence="5" id="KW-0028">Amino-acid biosynthesis</keyword>
<evidence type="ECO:0000256" key="2">
    <source>
        <dbReference type="ARBA" id="ARBA00005135"/>
    </source>
</evidence>
<dbReference type="Pfam" id="PF12710">
    <property type="entry name" value="HAD"/>
    <property type="match status" value="1"/>
</dbReference>
<dbReference type="NCBIfam" id="TIGR01488">
    <property type="entry name" value="HAD-SF-IB"/>
    <property type="match status" value="1"/>
</dbReference>
<evidence type="ECO:0000313" key="14">
    <source>
        <dbReference type="Proteomes" id="UP000475155"/>
    </source>
</evidence>
<evidence type="ECO:0000256" key="9">
    <source>
        <dbReference type="ARBA" id="ARBA00023299"/>
    </source>
</evidence>
<sequence>MCAQVFSQSDIPARQDRRLVVMDVDSTLIDEEVIDMLGEEAGIGERVAAITERAMRGELDFDAALHERVALLEGMDASVLDTVYRRCHFTRGALDLVRTAHERGWKVGVVSGGFHEIADRLVADAGIDFCTANSLEIHDGVLTGRLVGDIVTKQTKLHSLRLWAERMGIDMAHTVAIGDGANDIPMIQAAGVGIAFCAKPKTQQAAPHVLNERDLMRVLDIVDGQ</sequence>
<dbReference type="SFLD" id="SFLDF00029">
    <property type="entry name" value="phosphoserine_phosphatase"/>
    <property type="match status" value="1"/>
</dbReference>
<dbReference type="Proteomes" id="UP000475155">
    <property type="component" value="Unassembled WGS sequence"/>
</dbReference>
<evidence type="ECO:0000256" key="4">
    <source>
        <dbReference type="ARBA" id="ARBA00012640"/>
    </source>
</evidence>
<evidence type="ECO:0000256" key="10">
    <source>
        <dbReference type="ARBA" id="ARBA00031693"/>
    </source>
</evidence>
<evidence type="ECO:0000256" key="6">
    <source>
        <dbReference type="ARBA" id="ARBA00022723"/>
    </source>
</evidence>
<proteinExistence type="inferred from homology"/>
<comment type="catalytic activity">
    <reaction evidence="12">
        <text>O-phospho-D-serine + H2O = D-serine + phosphate</text>
        <dbReference type="Rhea" id="RHEA:24873"/>
        <dbReference type="ChEBI" id="CHEBI:15377"/>
        <dbReference type="ChEBI" id="CHEBI:35247"/>
        <dbReference type="ChEBI" id="CHEBI:43474"/>
        <dbReference type="ChEBI" id="CHEBI:58680"/>
        <dbReference type="EC" id="3.1.3.3"/>
    </reaction>
</comment>
<organism evidence="13 14">
    <name type="scientific">Bifidobacterium saimiriisciurei</name>
    <dbReference type="NCBI Taxonomy" id="2661627"/>
    <lineage>
        <taxon>Bacteria</taxon>
        <taxon>Bacillati</taxon>
        <taxon>Actinomycetota</taxon>
        <taxon>Actinomycetes</taxon>
        <taxon>Bifidobacteriales</taxon>
        <taxon>Bifidobacteriaceae</taxon>
        <taxon>Bifidobacterium</taxon>
    </lineage>
</organism>
<dbReference type="SFLD" id="SFLDS00003">
    <property type="entry name" value="Haloacid_Dehalogenase"/>
    <property type="match status" value="1"/>
</dbReference>
<gene>
    <name evidence="13" type="primary">serB</name>
    <name evidence="13" type="ORF">GFD18_07370</name>
</gene>
<evidence type="ECO:0000256" key="11">
    <source>
        <dbReference type="ARBA" id="ARBA00048138"/>
    </source>
</evidence>
<dbReference type="Gene3D" id="3.40.50.1000">
    <property type="entry name" value="HAD superfamily/HAD-like"/>
    <property type="match status" value="1"/>
</dbReference>
<evidence type="ECO:0000256" key="8">
    <source>
        <dbReference type="ARBA" id="ARBA00022842"/>
    </source>
</evidence>
<name>A0ABX0CDJ5_9BIFI</name>
<keyword evidence="14" id="KW-1185">Reference proteome</keyword>
<dbReference type="EMBL" id="WHZU01000011">
    <property type="protein sequence ID" value="NEH11905.1"/>
    <property type="molecule type" value="Genomic_DNA"/>
</dbReference>
<evidence type="ECO:0000256" key="7">
    <source>
        <dbReference type="ARBA" id="ARBA00022801"/>
    </source>
</evidence>
<evidence type="ECO:0000256" key="5">
    <source>
        <dbReference type="ARBA" id="ARBA00022605"/>
    </source>
</evidence>
<dbReference type="CDD" id="cd07500">
    <property type="entry name" value="HAD_PSP"/>
    <property type="match status" value="1"/>
</dbReference>
<dbReference type="RefSeq" id="WP_163199017.1">
    <property type="nucleotide sequence ID" value="NZ_WHZU01000011.1"/>
</dbReference>
<comment type="catalytic activity">
    <reaction evidence="11">
        <text>O-phospho-L-serine + H2O = L-serine + phosphate</text>
        <dbReference type="Rhea" id="RHEA:21208"/>
        <dbReference type="ChEBI" id="CHEBI:15377"/>
        <dbReference type="ChEBI" id="CHEBI:33384"/>
        <dbReference type="ChEBI" id="CHEBI:43474"/>
        <dbReference type="ChEBI" id="CHEBI:57524"/>
        <dbReference type="EC" id="3.1.3.3"/>
    </reaction>
</comment>